<reference evidence="2 3" key="1">
    <citation type="journal article" date="2021" name="BMC Genomics">
        <title>Datura genome reveals duplications of psychoactive alkaloid biosynthetic genes and high mutation rate following tissue culture.</title>
        <authorList>
            <person name="Rajewski A."/>
            <person name="Carter-House D."/>
            <person name="Stajich J."/>
            <person name="Litt A."/>
        </authorList>
    </citation>
    <scope>NUCLEOTIDE SEQUENCE [LARGE SCALE GENOMIC DNA]</scope>
    <source>
        <strain evidence="2">AR-01</strain>
    </source>
</reference>
<gene>
    <name evidence="2" type="ORF">HAX54_040912</name>
</gene>
<feature type="compositionally biased region" description="Basic and acidic residues" evidence="1">
    <location>
        <begin position="127"/>
        <end position="139"/>
    </location>
</feature>
<sequence length="182" mass="19619">MASLQCQKPVEQQTVCQKTTTVTCHKANEHHSLADKMKEMTTKMFHHENHGQQSACHGAKTQQSACHGAKTQQSACHGTTAMHGGHANHGQHTACHGAKTHQSTGHGSTAVHGGHGSHSQQTACHGSKKEGGFMHKIGDQLKTMRRKKNRDGRCRDGSDSSSSSSSDESDNENCGRNKRESC</sequence>
<keyword evidence="3" id="KW-1185">Reference proteome</keyword>
<evidence type="ECO:0000256" key="1">
    <source>
        <dbReference type="SAM" id="MobiDB-lite"/>
    </source>
</evidence>
<protein>
    <submittedName>
        <fullName evidence="2">Uncharacterized protein</fullName>
    </submittedName>
</protein>
<accession>A0ABS8SKI6</accession>
<evidence type="ECO:0000313" key="3">
    <source>
        <dbReference type="Proteomes" id="UP000823775"/>
    </source>
</evidence>
<comment type="caution">
    <text evidence="2">The sequence shown here is derived from an EMBL/GenBank/DDBJ whole genome shotgun (WGS) entry which is preliminary data.</text>
</comment>
<evidence type="ECO:0000313" key="2">
    <source>
        <dbReference type="EMBL" id="MCD7459440.1"/>
    </source>
</evidence>
<organism evidence="2 3">
    <name type="scientific">Datura stramonium</name>
    <name type="common">Jimsonweed</name>
    <name type="synonym">Common thornapple</name>
    <dbReference type="NCBI Taxonomy" id="4076"/>
    <lineage>
        <taxon>Eukaryota</taxon>
        <taxon>Viridiplantae</taxon>
        <taxon>Streptophyta</taxon>
        <taxon>Embryophyta</taxon>
        <taxon>Tracheophyta</taxon>
        <taxon>Spermatophyta</taxon>
        <taxon>Magnoliopsida</taxon>
        <taxon>eudicotyledons</taxon>
        <taxon>Gunneridae</taxon>
        <taxon>Pentapetalae</taxon>
        <taxon>asterids</taxon>
        <taxon>lamiids</taxon>
        <taxon>Solanales</taxon>
        <taxon>Solanaceae</taxon>
        <taxon>Solanoideae</taxon>
        <taxon>Datureae</taxon>
        <taxon>Datura</taxon>
    </lineage>
</organism>
<feature type="region of interest" description="Disordered" evidence="1">
    <location>
        <begin position="80"/>
        <end position="182"/>
    </location>
</feature>
<dbReference type="Proteomes" id="UP000823775">
    <property type="component" value="Unassembled WGS sequence"/>
</dbReference>
<name>A0ABS8SKI6_DATST</name>
<dbReference type="EMBL" id="JACEIK010000584">
    <property type="protein sequence ID" value="MCD7459440.1"/>
    <property type="molecule type" value="Genomic_DNA"/>
</dbReference>
<proteinExistence type="predicted"/>
<feature type="compositionally biased region" description="Basic and acidic residues" evidence="1">
    <location>
        <begin position="173"/>
        <end position="182"/>
    </location>
</feature>